<evidence type="ECO:0000313" key="3">
    <source>
        <dbReference type="WBParaSite" id="TCNE_0001341801-mRNA-1"/>
    </source>
</evidence>
<organism evidence="2 3">
    <name type="scientific">Toxocara canis</name>
    <name type="common">Canine roundworm</name>
    <dbReference type="NCBI Taxonomy" id="6265"/>
    <lineage>
        <taxon>Eukaryota</taxon>
        <taxon>Metazoa</taxon>
        <taxon>Ecdysozoa</taxon>
        <taxon>Nematoda</taxon>
        <taxon>Chromadorea</taxon>
        <taxon>Rhabditida</taxon>
        <taxon>Spirurina</taxon>
        <taxon>Ascaridomorpha</taxon>
        <taxon>Ascaridoidea</taxon>
        <taxon>Toxocaridae</taxon>
        <taxon>Toxocara</taxon>
    </lineage>
</organism>
<protein>
    <submittedName>
        <fullName evidence="3">Similar to</fullName>
    </submittedName>
</protein>
<evidence type="ECO:0000313" key="2">
    <source>
        <dbReference type="Proteomes" id="UP000050794"/>
    </source>
</evidence>
<reference evidence="1 2" key="2">
    <citation type="submission" date="2018-11" db="EMBL/GenBank/DDBJ databases">
        <authorList>
            <consortium name="Pathogen Informatics"/>
        </authorList>
    </citation>
    <scope>NUCLEOTIDE SEQUENCE [LARGE SCALE GENOMIC DNA]</scope>
</reference>
<reference evidence="3" key="1">
    <citation type="submission" date="2016-06" db="UniProtKB">
        <authorList>
            <consortium name="WormBaseParasite"/>
        </authorList>
    </citation>
    <scope>IDENTIFICATION</scope>
</reference>
<dbReference type="EMBL" id="UYWY01021710">
    <property type="protein sequence ID" value="VDM44739.1"/>
    <property type="molecule type" value="Genomic_DNA"/>
</dbReference>
<dbReference type="WBParaSite" id="TCNE_0001341801-mRNA-1">
    <property type="protein sequence ID" value="TCNE_0001341801-mRNA-1"/>
    <property type="gene ID" value="TCNE_0001341801"/>
</dbReference>
<keyword evidence="2" id="KW-1185">Reference proteome</keyword>
<gene>
    <name evidence="1" type="ORF">TCNE_LOCUS13418</name>
</gene>
<dbReference type="Proteomes" id="UP000050794">
    <property type="component" value="Unassembled WGS sequence"/>
</dbReference>
<name>A0A183UY48_TOXCA</name>
<evidence type="ECO:0000313" key="1">
    <source>
        <dbReference type="EMBL" id="VDM44739.1"/>
    </source>
</evidence>
<sequence>MEFSVEPHTGKRSVLLGEPLTTLNNSDNSLRLDALSTCSTLTHDEETSSVHSDTCSTIVDVIRLLKAYDEQMPPAQDKDKTNNDASISEAEVNLAGYQGISDSHNISCEQYFHAANVTSLPTRHISAVRSDSVQQRIINCYIWSMEQDDARILKNVAQFEEHYCKRRQQEKSYEATLGALSQMNQLDMINELIRDEYIGNEFPDGPYLEERHYNFSEWTPWEAPAIAPWQTPVDYPGTPIIKR</sequence>
<accession>A0A183UY48</accession>
<dbReference type="AlphaFoldDB" id="A0A183UY48"/>
<proteinExistence type="predicted"/>